<feature type="compositionally biased region" description="Low complexity" evidence="1">
    <location>
        <begin position="228"/>
        <end position="244"/>
    </location>
</feature>
<feature type="compositionally biased region" description="Basic residues" evidence="1">
    <location>
        <begin position="252"/>
        <end position="262"/>
    </location>
</feature>
<gene>
    <name evidence="2" type="ORF">D3C57_109360</name>
</gene>
<feature type="region of interest" description="Disordered" evidence="1">
    <location>
        <begin position="1"/>
        <end position="104"/>
    </location>
</feature>
<dbReference type="Proteomes" id="UP000281594">
    <property type="component" value="Unassembled WGS sequence"/>
</dbReference>
<dbReference type="EMBL" id="QYCY01000001">
    <property type="protein sequence ID" value="RLV78575.1"/>
    <property type="molecule type" value="Genomic_DNA"/>
</dbReference>
<proteinExistence type="predicted"/>
<evidence type="ECO:0000313" key="3">
    <source>
        <dbReference type="Proteomes" id="UP000281594"/>
    </source>
</evidence>
<protein>
    <submittedName>
        <fullName evidence="2">Uncharacterized protein</fullName>
    </submittedName>
</protein>
<dbReference type="AntiFam" id="ANF00057">
    <property type="entry name" value="Translation of E. coli type CRISPR repeat"/>
</dbReference>
<organism evidence="2 3">
    <name type="scientific">Streptomyces rapamycinicus (strain ATCC 29253 / DSM 41530 / NRRL 5491 / AYB-994)</name>
    <name type="common">Streptomyces hygroscopicus (strain ATCC 29253)</name>
    <dbReference type="NCBI Taxonomy" id="1343740"/>
    <lineage>
        <taxon>Bacteria</taxon>
        <taxon>Bacillati</taxon>
        <taxon>Actinomycetota</taxon>
        <taxon>Actinomycetes</taxon>
        <taxon>Kitasatosporales</taxon>
        <taxon>Streptomycetaceae</taxon>
        <taxon>Streptomyces</taxon>
        <taxon>Streptomyces violaceusniger group</taxon>
    </lineage>
</organism>
<name>A0A3L8RFQ0_STRRN</name>
<sequence>MGNGPLCTLNPQATQSAPRTCGDGPAQREAENARRTCSPHPRGWSRAAVVPQTDRDLLPAPAGMVPWGGRPGGAAAAAPRTRGDGPRETAPLSPSQDCSPHPRGWSLASVQSLVETKLLPAPAGMVPATTRTTLPTGPAPRTRGDGPEAITQANEAMNCFPHPRGWSRRRTPCPRQDRLLPAPAGMVPRPGTWSSRRLTAPRTRGDGPTEGSCGAHRKGCSPHPRGWSRPSPRPARCCRLLPAPAGMVPAPSRRRSRCRPAPRTRGDGPDGR</sequence>
<evidence type="ECO:0000313" key="2">
    <source>
        <dbReference type="EMBL" id="RLV78575.1"/>
    </source>
</evidence>
<feature type="compositionally biased region" description="Polar residues" evidence="1">
    <location>
        <begin position="9"/>
        <end position="18"/>
    </location>
</feature>
<reference evidence="2 3" key="1">
    <citation type="journal article" date="2018" name="J. Biol. Chem.">
        <title>Discovery of the actinoplanic acid pathway in Streptomyces rapamycinicus reveals a genetically conserved synergism with rapamycin.</title>
        <authorList>
            <person name="Mrak P."/>
            <person name="Krastel P."/>
            <person name="Pivk Lukancic P."/>
            <person name="Tao J."/>
            <person name="Pistorius D."/>
            <person name="Moore C.M."/>
        </authorList>
    </citation>
    <scope>NUCLEOTIDE SEQUENCE [LARGE SCALE GENOMIC DNA]</scope>
    <source>
        <strain evidence="2 3">NRRL 5491</strain>
    </source>
</reference>
<evidence type="ECO:0000256" key="1">
    <source>
        <dbReference type="SAM" id="MobiDB-lite"/>
    </source>
</evidence>
<accession>A0A3L8RFQ0</accession>
<feature type="region of interest" description="Disordered" evidence="1">
    <location>
        <begin position="179"/>
        <end position="272"/>
    </location>
</feature>
<feature type="region of interest" description="Disordered" evidence="1">
    <location>
        <begin position="121"/>
        <end position="148"/>
    </location>
</feature>
<comment type="caution">
    <text evidence="2">The sequence shown here is derived from an EMBL/GenBank/DDBJ whole genome shotgun (WGS) entry which is preliminary data.</text>
</comment>
<dbReference type="AlphaFoldDB" id="A0A3L8RFQ0"/>